<accession>A0ABR4LUP3</accession>
<protein>
    <submittedName>
        <fullName evidence="1">Uncharacterized protein</fullName>
    </submittedName>
</protein>
<dbReference type="EMBL" id="JBFXLQ010000014">
    <property type="protein sequence ID" value="KAL2868255.1"/>
    <property type="molecule type" value="Genomic_DNA"/>
</dbReference>
<comment type="caution">
    <text evidence="1">The sequence shown here is derived from an EMBL/GenBank/DDBJ whole genome shotgun (WGS) entry which is preliminary data.</text>
</comment>
<gene>
    <name evidence="1" type="ORF">BJX67DRAFT_51276</name>
</gene>
<evidence type="ECO:0000313" key="1">
    <source>
        <dbReference type="EMBL" id="KAL2868255.1"/>
    </source>
</evidence>
<proteinExistence type="predicted"/>
<reference evidence="1 2" key="1">
    <citation type="submission" date="2024-07" db="EMBL/GenBank/DDBJ databases">
        <title>Section-level genome sequencing and comparative genomics of Aspergillus sections Usti and Cavernicolus.</title>
        <authorList>
            <consortium name="Lawrence Berkeley National Laboratory"/>
            <person name="Nybo J.L."/>
            <person name="Vesth T.C."/>
            <person name="Theobald S."/>
            <person name="Frisvad J.C."/>
            <person name="Larsen T.O."/>
            <person name="Kjaerboelling I."/>
            <person name="Rothschild-Mancinelli K."/>
            <person name="Lyhne E.K."/>
            <person name="Kogle M.E."/>
            <person name="Barry K."/>
            <person name="Clum A."/>
            <person name="Na H."/>
            <person name="Ledsgaard L."/>
            <person name="Lin J."/>
            <person name="Lipzen A."/>
            <person name="Kuo A."/>
            <person name="Riley R."/>
            <person name="Mondo S."/>
            <person name="Labutti K."/>
            <person name="Haridas S."/>
            <person name="Pangalinan J."/>
            <person name="Salamov A.A."/>
            <person name="Simmons B.A."/>
            <person name="Magnuson J.K."/>
            <person name="Chen J."/>
            <person name="Drula E."/>
            <person name="Henrissat B."/>
            <person name="Wiebenga A."/>
            <person name="Lubbers R.J."/>
            <person name="Gomes A.C."/>
            <person name="Macurrencykelacurrency M.R."/>
            <person name="Stajich J."/>
            <person name="Grigoriev I.V."/>
            <person name="Mortensen U.H."/>
            <person name="De Vries R.P."/>
            <person name="Baker S.E."/>
            <person name="Andersen M.R."/>
        </authorList>
    </citation>
    <scope>NUCLEOTIDE SEQUENCE [LARGE SCALE GENOMIC DNA]</scope>
    <source>
        <strain evidence="1 2">CBS 449.75</strain>
    </source>
</reference>
<dbReference type="Proteomes" id="UP001610432">
    <property type="component" value="Unassembled WGS sequence"/>
</dbReference>
<evidence type="ECO:0000313" key="2">
    <source>
        <dbReference type="Proteomes" id="UP001610432"/>
    </source>
</evidence>
<keyword evidence="2" id="KW-1185">Reference proteome</keyword>
<name>A0ABR4LUP3_9EURO</name>
<sequence length="108" mass="11989">MLTLVTTRGSQTTQADPLEEWRLDSDPSAVLERLRFPQFLTLFAAPSQSARVPKEPAPSFDFRDGPRVESFHLLPFFQSSVSFGLSPPEMVAEPGLVMILSPLFKLAP</sequence>
<dbReference type="RefSeq" id="XP_070887234.1">
    <property type="nucleotide sequence ID" value="XM_071035105.1"/>
</dbReference>
<organism evidence="1 2">
    <name type="scientific">Aspergillus lucknowensis</name>
    <dbReference type="NCBI Taxonomy" id="176173"/>
    <lineage>
        <taxon>Eukaryota</taxon>
        <taxon>Fungi</taxon>
        <taxon>Dikarya</taxon>
        <taxon>Ascomycota</taxon>
        <taxon>Pezizomycotina</taxon>
        <taxon>Eurotiomycetes</taxon>
        <taxon>Eurotiomycetidae</taxon>
        <taxon>Eurotiales</taxon>
        <taxon>Aspergillaceae</taxon>
        <taxon>Aspergillus</taxon>
        <taxon>Aspergillus subgen. Nidulantes</taxon>
    </lineage>
</organism>
<dbReference type="GeneID" id="98150177"/>